<dbReference type="PROSITE" id="PS00165">
    <property type="entry name" value="DEHYDRATASE_SER_THR"/>
    <property type="match status" value="1"/>
</dbReference>
<organism evidence="6 7">
    <name type="scientific">Ectobacillus ponti</name>
    <dbReference type="NCBI Taxonomy" id="2961894"/>
    <lineage>
        <taxon>Bacteria</taxon>
        <taxon>Bacillati</taxon>
        <taxon>Bacillota</taxon>
        <taxon>Bacilli</taxon>
        <taxon>Bacillales</taxon>
        <taxon>Bacillaceae</taxon>
        <taxon>Ectobacillus</taxon>
    </lineage>
</organism>
<reference evidence="6" key="1">
    <citation type="submission" date="2022-07" db="EMBL/GenBank/DDBJ databases">
        <authorList>
            <person name="Li W.-J."/>
            <person name="Deng Q.-Q."/>
        </authorList>
    </citation>
    <scope>NUCLEOTIDE SEQUENCE</scope>
    <source>
        <strain evidence="6">SYSU M60031</strain>
    </source>
</reference>
<comment type="catalytic activity">
    <reaction evidence="4">
        <text>D-serine = pyruvate + NH4(+)</text>
        <dbReference type="Rhea" id="RHEA:13977"/>
        <dbReference type="ChEBI" id="CHEBI:15361"/>
        <dbReference type="ChEBI" id="CHEBI:28938"/>
        <dbReference type="ChEBI" id="CHEBI:35247"/>
        <dbReference type="EC" id="4.3.1.18"/>
    </reaction>
</comment>
<evidence type="ECO:0000256" key="3">
    <source>
        <dbReference type="ARBA" id="ARBA00023239"/>
    </source>
</evidence>
<comment type="cofactor">
    <cofactor evidence="1 4">
        <name>pyridoxal 5'-phosphate</name>
        <dbReference type="ChEBI" id="CHEBI:597326"/>
    </cofactor>
</comment>
<evidence type="ECO:0000313" key="7">
    <source>
        <dbReference type="Proteomes" id="UP001156102"/>
    </source>
</evidence>
<dbReference type="Proteomes" id="UP001156102">
    <property type="component" value="Unassembled WGS sequence"/>
</dbReference>
<dbReference type="GO" id="GO:0036088">
    <property type="term" value="P:D-serine catabolic process"/>
    <property type="evidence" value="ECO:0007669"/>
    <property type="project" value="TreeGrafter"/>
</dbReference>
<dbReference type="NCBIfam" id="NF002823">
    <property type="entry name" value="PRK02991.1"/>
    <property type="match status" value="1"/>
</dbReference>
<evidence type="ECO:0000256" key="4">
    <source>
        <dbReference type="HAMAP-Rule" id="MF_01030"/>
    </source>
</evidence>
<evidence type="ECO:0000259" key="5">
    <source>
        <dbReference type="Pfam" id="PF00291"/>
    </source>
</evidence>
<evidence type="ECO:0000313" key="6">
    <source>
        <dbReference type="EMBL" id="MCP8970739.1"/>
    </source>
</evidence>
<dbReference type="RefSeq" id="WP_254760664.1">
    <property type="nucleotide sequence ID" value="NZ_JANCLT010000014.1"/>
</dbReference>
<gene>
    <name evidence="4" type="primary">dsdA</name>
    <name evidence="6" type="ORF">NK662_19665</name>
</gene>
<comment type="caution">
    <text evidence="6">The sequence shown here is derived from an EMBL/GenBank/DDBJ whole genome shotgun (WGS) entry which is preliminary data.</text>
</comment>
<dbReference type="PANTHER" id="PTHR48078">
    <property type="entry name" value="THREONINE DEHYDRATASE, MITOCHONDRIAL-RELATED"/>
    <property type="match status" value="1"/>
</dbReference>
<dbReference type="InterPro" id="IPR050147">
    <property type="entry name" value="Ser/Thr_Dehydratase"/>
</dbReference>
<sequence>MEERTKEEWLKKQPMLQEVSQAREVFWENPRYGEPHFALDESDIQDAAGRLERFAPYIARVFPGTNGLIESPIREIPAMQQALSEPYATIPGRLLLKLDSHLPISGSIKARGGIYEVLKYAEQLALQHGLLKQGDSYAKLAEPEATAFFSRYRIAVGSTGNLGLSIGIMGAQLGFGVTVHMSADAASWKKNLLRQKGVTVKEYADDYSKAVETGRLEAAADPHCHFVDDENSKDLFLGYAVAAYRLQKQLAGAGIPVDAEHPLFVYLPCGVGGGPGGVTFGLKTVYGSHAHCFFAEPVQSPCMLIGMMTGLHDEVSVRDFGLRNETAADGLAVGRPSRFVGREMESSLSGIYTVEDTQLFRLLRMLAEREGLFLEPSALAGMYGPVQLLRTASGQAYTSRLPLEQATHLVWATGGSMVPDDVMQTYYQRLW</sequence>
<accession>A0AA41X8B0</accession>
<dbReference type="Pfam" id="PF00291">
    <property type="entry name" value="PALP"/>
    <property type="match status" value="1"/>
</dbReference>
<name>A0AA41X8B0_9BACI</name>
<feature type="domain" description="Tryptophan synthase beta chain-like PALP" evidence="5">
    <location>
        <begin position="88"/>
        <end position="385"/>
    </location>
</feature>
<dbReference type="Gene3D" id="3.40.50.1100">
    <property type="match status" value="2"/>
</dbReference>
<dbReference type="AlphaFoldDB" id="A0AA41X8B0"/>
<dbReference type="GO" id="GO:0030170">
    <property type="term" value="F:pyridoxal phosphate binding"/>
    <property type="evidence" value="ECO:0007669"/>
    <property type="project" value="InterPro"/>
</dbReference>
<dbReference type="PANTHER" id="PTHR48078:SF9">
    <property type="entry name" value="D-SERINE DEHYDRATASE"/>
    <property type="match status" value="1"/>
</dbReference>
<dbReference type="NCBIfam" id="TIGR02035">
    <property type="entry name" value="D_Ser_am_lyase"/>
    <property type="match status" value="1"/>
</dbReference>
<dbReference type="HAMAP" id="MF_01030">
    <property type="entry name" value="D_Ser_dehydrat"/>
    <property type="match status" value="1"/>
</dbReference>
<dbReference type="EMBL" id="JANCLT010000014">
    <property type="protein sequence ID" value="MCP8970739.1"/>
    <property type="molecule type" value="Genomic_DNA"/>
</dbReference>
<dbReference type="InterPro" id="IPR001926">
    <property type="entry name" value="TrpB-like_PALP"/>
</dbReference>
<evidence type="ECO:0000256" key="2">
    <source>
        <dbReference type="ARBA" id="ARBA00022898"/>
    </source>
</evidence>
<protein>
    <recommendedName>
        <fullName evidence="4">Probable D-serine dehydratase</fullName>
        <ecNumber evidence="4">4.3.1.18</ecNumber>
    </recommendedName>
    <alternativeName>
        <fullName evidence="4">D-serine deaminase</fullName>
        <shortName evidence="4">DSD</shortName>
    </alternativeName>
</protein>
<keyword evidence="7" id="KW-1185">Reference proteome</keyword>
<dbReference type="InterPro" id="IPR036052">
    <property type="entry name" value="TrpB-like_PALP_sf"/>
</dbReference>
<dbReference type="InterPro" id="IPR000634">
    <property type="entry name" value="Ser/Thr_deHydtase_PyrdxlP-BS"/>
</dbReference>
<dbReference type="GO" id="GO:0008721">
    <property type="term" value="F:D-serine ammonia-lyase activity"/>
    <property type="evidence" value="ECO:0007669"/>
    <property type="project" value="UniProtKB-EC"/>
</dbReference>
<dbReference type="GO" id="GO:0016836">
    <property type="term" value="F:hydro-lyase activity"/>
    <property type="evidence" value="ECO:0007669"/>
    <property type="project" value="UniProtKB-UniRule"/>
</dbReference>
<dbReference type="SUPFAM" id="SSF53686">
    <property type="entry name" value="Tryptophan synthase beta subunit-like PLP-dependent enzymes"/>
    <property type="match status" value="1"/>
</dbReference>
<feature type="modified residue" description="N6-(pyridoxal phosphate)lysine" evidence="4">
    <location>
        <position position="109"/>
    </location>
</feature>
<keyword evidence="3 4" id="KW-0456">Lyase</keyword>
<evidence type="ECO:0000256" key="1">
    <source>
        <dbReference type="ARBA" id="ARBA00001933"/>
    </source>
</evidence>
<dbReference type="EC" id="4.3.1.18" evidence="4"/>
<keyword evidence="2 4" id="KW-0663">Pyridoxal phosphate</keyword>
<proteinExistence type="inferred from homology"/>
<dbReference type="InterPro" id="IPR011780">
    <property type="entry name" value="D_Ser_am_lyase"/>
</dbReference>
<comment type="similarity">
    <text evidence="4">Belongs to the serine/threonine dehydratase family. DsdA subfamily.</text>
</comment>
<dbReference type="GO" id="GO:0009097">
    <property type="term" value="P:isoleucine biosynthetic process"/>
    <property type="evidence" value="ECO:0007669"/>
    <property type="project" value="TreeGrafter"/>
</dbReference>